<dbReference type="AlphaFoldDB" id="R7UL23"/>
<comment type="subcellular location">
    <subcellularLocation>
        <location evidence="1">Membrane</location>
        <topology evidence="1">Single-pass type II membrane protein</topology>
    </subcellularLocation>
</comment>
<comment type="similarity">
    <text evidence="10">Belongs to the glycosyltransferase 14 family.</text>
</comment>
<reference evidence="11 13" key="2">
    <citation type="journal article" date="2013" name="Nature">
        <title>Insights into bilaterian evolution from three spiralian genomes.</title>
        <authorList>
            <person name="Simakov O."/>
            <person name="Marletaz F."/>
            <person name="Cho S.J."/>
            <person name="Edsinger-Gonzales E."/>
            <person name="Havlak P."/>
            <person name="Hellsten U."/>
            <person name="Kuo D.H."/>
            <person name="Larsson T."/>
            <person name="Lv J."/>
            <person name="Arendt D."/>
            <person name="Savage R."/>
            <person name="Osoegawa K."/>
            <person name="de Jong P."/>
            <person name="Grimwood J."/>
            <person name="Chapman J.A."/>
            <person name="Shapiro H."/>
            <person name="Aerts A."/>
            <person name="Otillar R.P."/>
            <person name="Terry A.Y."/>
            <person name="Boore J.L."/>
            <person name="Grigoriev I.V."/>
            <person name="Lindberg D.R."/>
            <person name="Seaver E.C."/>
            <person name="Weisblat D.A."/>
            <person name="Putnam N.H."/>
            <person name="Rokhsar D.S."/>
        </authorList>
    </citation>
    <scope>NUCLEOTIDE SEQUENCE</scope>
    <source>
        <strain evidence="11 13">I ESC-2004</strain>
    </source>
</reference>
<dbReference type="GO" id="GO:0008375">
    <property type="term" value="F:acetylglucosaminyltransferase activity"/>
    <property type="evidence" value="ECO:0007669"/>
    <property type="project" value="TreeGrafter"/>
</dbReference>
<evidence type="ECO:0000256" key="7">
    <source>
        <dbReference type="ARBA" id="ARBA00022989"/>
    </source>
</evidence>
<gene>
    <name evidence="11" type="ORF">CAPTEDRAFT_74196</name>
</gene>
<protein>
    <submittedName>
        <fullName evidence="11 12">Uncharacterized protein</fullName>
    </submittedName>
</protein>
<evidence type="ECO:0000256" key="10">
    <source>
        <dbReference type="ARBA" id="ARBA00038150"/>
    </source>
</evidence>
<evidence type="ECO:0000256" key="1">
    <source>
        <dbReference type="ARBA" id="ARBA00004606"/>
    </source>
</evidence>
<keyword evidence="8" id="KW-0472">Membrane</keyword>
<evidence type="ECO:0000313" key="12">
    <source>
        <dbReference type="EnsemblMetazoa" id="CapteP74196"/>
    </source>
</evidence>
<dbReference type="EMBL" id="AMQN01022547">
    <property type="status" value="NOT_ANNOTATED_CDS"/>
    <property type="molecule type" value="Genomic_DNA"/>
</dbReference>
<organism evidence="11">
    <name type="scientific">Capitella teleta</name>
    <name type="common">Polychaete worm</name>
    <dbReference type="NCBI Taxonomy" id="283909"/>
    <lineage>
        <taxon>Eukaryota</taxon>
        <taxon>Metazoa</taxon>
        <taxon>Spiralia</taxon>
        <taxon>Lophotrochozoa</taxon>
        <taxon>Annelida</taxon>
        <taxon>Polychaeta</taxon>
        <taxon>Sedentaria</taxon>
        <taxon>Scolecida</taxon>
        <taxon>Capitellidae</taxon>
        <taxon>Capitella</taxon>
    </lineage>
</organism>
<evidence type="ECO:0000313" key="13">
    <source>
        <dbReference type="Proteomes" id="UP000014760"/>
    </source>
</evidence>
<sequence>WGENCVEFKRMRGYVTKPLSDEEARFPLAYNIIAHQDIDQIERLLRAIYHPQNQYCIHMDAKSLDYVIQAVRAITGCFENVFVATKLEHVVYTGFSRLQADINCMRDHLMFSSDWKYLINTAAMAFPLKTNAELVQILKIYNGSNDIEGMHRRVLSRRFRSEWIVVNDHLEKSGLNNTDPPHGIKIIRGSAYGVFSRPFVHYVIVNQKAVDLLEWSKKTYSPDEHYWFTLHHTLYNPHLHPPGGYDGDPDTKPWLAVYANWGGTKCYGFKRNSMCVFGVGDLPNLTRRRELFCNKFMFKFEPTALECMEAWIRQKTHCPQPV</sequence>
<feature type="non-terminal residue" evidence="11">
    <location>
        <position position="1"/>
    </location>
</feature>
<keyword evidence="5" id="KW-0812">Transmembrane</keyword>
<reference evidence="12" key="3">
    <citation type="submission" date="2015-06" db="UniProtKB">
        <authorList>
            <consortium name="EnsemblMetazoa"/>
        </authorList>
    </citation>
    <scope>IDENTIFICATION</scope>
</reference>
<keyword evidence="4" id="KW-0808">Transferase</keyword>
<dbReference type="EMBL" id="KB300283">
    <property type="protein sequence ID" value="ELU06935.1"/>
    <property type="molecule type" value="Genomic_DNA"/>
</dbReference>
<dbReference type="OrthoDB" id="2019572at2759"/>
<evidence type="ECO:0000313" key="11">
    <source>
        <dbReference type="EMBL" id="ELU06935.1"/>
    </source>
</evidence>
<proteinExistence type="inferred from homology"/>
<dbReference type="Proteomes" id="UP000014760">
    <property type="component" value="Unassembled WGS sequence"/>
</dbReference>
<comment type="pathway">
    <text evidence="2">Protein modification; protein glycosylation.</text>
</comment>
<feature type="non-terminal residue" evidence="11">
    <location>
        <position position="322"/>
    </location>
</feature>
<keyword evidence="6" id="KW-0735">Signal-anchor</keyword>
<dbReference type="PANTHER" id="PTHR19297">
    <property type="entry name" value="GLYCOSYLTRANSFERASE 14 FAMILY MEMBER"/>
    <property type="match status" value="1"/>
</dbReference>
<keyword evidence="13" id="KW-1185">Reference proteome</keyword>
<keyword evidence="9" id="KW-0325">Glycoprotein</keyword>
<dbReference type="HOGENOM" id="CLU_032341_1_1_1"/>
<keyword evidence="3" id="KW-0328">Glycosyltransferase</keyword>
<dbReference type="Pfam" id="PF02485">
    <property type="entry name" value="Branch"/>
    <property type="match status" value="1"/>
</dbReference>
<accession>R7UL23</accession>
<evidence type="ECO:0000256" key="9">
    <source>
        <dbReference type="ARBA" id="ARBA00023180"/>
    </source>
</evidence>
<evidence type="ECO:0000256" key="8">
    <source>
        <dbReference type="ARBA" id="ARBA00023136"/>
    </source>
</evidence>
<evidence type="ECO:0000256" key="4">
    <source>
        <dbReference type="ARBA" id="ARBA00022679"/>
    </source>
</evidence>
<evidence type="ECO:0000256" key="6">
    <source>
        <dbReference type="ARBA" id="ARBA00022968"/>
    </source>
</evidence>
<keyword evidence="7" id="KW-1133">Transmembrane helix</keyword>
<dbReference type="PANTHER" id="PTHR19297:SF181">
    <property type="entry name" value="PROTEIN XYLOSYLTRANSFERASE"/>
    <property type="match status" value="1"/>
</dbReference>
<dbReference type="STRING" id="283909.R7UL23"/>
<dbReference type="GO" id="GO:0016020">
    <property type="term" value="C:membrane"/>
    <property type="evidence" value="ECO:0007669"/>
    <property type="project" value="UniProtKB-SubCell"/>
</dbReference>
<dbReference type="InterPro" id="IPR003406">
    <property type="entry name" value="Glyco_trans_14"/>
</dbReference>
<evidence type="ECO:0000256" key="2">
    <source>
        <dbReference type="ARBA" id="ARBA00004922"/>
    </source>
</evidence>
<name>R7UL23_CAPTE</name>
<dbReference type="OMA" id="VINTNVW"/>
<reference evidence="13" key="1">
    <citation type="submission" date="2012-12" db="EMBL/GenBank/DDBJ databases">
        <authorList>
            <person name="Hellsten U."/>
            <person name="Grimwood J."/>
            <person name="Chapman J.A."/>
            <person name="Shapiro H."/>
            <person name="Aerts A."/>
            <person name="Otillar R.P."/>
            <person name="Terry A.Y."/>
            <person name="Boore J.L."/>
            <person name="Simakov O."/>
            <person name="Marletaz F."/>
            <person name="Cho S.-J."/>
            <person name="Edsinger-Gonzales E."/>
            <person name="Havlak P."/>
            <person name="Kuo D.-H."/>
            <person name="Larsson T."/>
            <person name="Lv J."/>
            <person name="Arendt D."/>
            <person name="Savage R."/>
            <person name="Osoegawa K."/>
            <person name="de Jong P."/>
            <person name="Lindberg D.R."/>
            <person name="Seaver E.C."/>
            <person name="Weisblat D.A."/>
            <person name="Putnam N.H."/>
            <person name="Grigoriev I.V."/>
            <person name="Rokhsar D.S."/>
        </authorList>
    </citation>
    <scope>NUCLEOTIDE SEQUENCE</scope>
    <source>
        <strain evidence="13">I ESC-2004</strain>
    </source>
</reference>
<evidence type="ECO:0000256" key="5">
    <source>
        <dbReference type="ARBA" id="ARBA00022692"/>
    </source>
</evidence>
<evidence type="ECO:0000256" key="3">
    <source>
        <dbReference type="ARBA" id="ARBA00022676"/>
    </source>
</evidence>
<dbReference type="EnsemblMetazoa" id="CapteT74196">
    <property type="protein sequence ID" value="CapteP74196"/>
    <property type="gene ID" value="CapteG74196"/>
</dbReference>